<proteinExistence type="predicted"/>
<gene>
    <name evidence="1" type="ORF">HMPREF9498_01874</name>
</gene>
<protein>
    <submittedName>
        <fullName evidence="1">Uncharacterized protein</fullName>
    </submittedName>
</protein>
<dbReference type="Proteomes" id="UP000004846">
    <property type="component" value="Unassembled WGS sequence"/>
</dbReference>
<dbReference type="RefSeq" id="WP_002402273.1">
    <property type="nucleotide sequence ID" value="NZ_GL454461.1"/>
</dbReference>
<name>A0A125W4Z8_ENTFL</name>
<organism evidence="1 2">
    <name type="scientific">Enterococcus faecalis TX4248</name>
    <dbReference type="NCBI Taxonomy" id="749495"/>
    <lineage>
        <taxon>Bacteria</taxon>
        <taxon>Bacillati</taxon>
        <taxon>Bacillota</taxon>
        <taxon>Bacilli</taxon>
        <taxon>Lactobacillales</taxon>
        <taxon>Enterococcaceae</taxon>
        <taxon>Enterococcus</taxon>
    </lineage>
</organism>
<dbReference type="AlphaFoldDB" id="A0A125W4Z8"/>
<sequence length="78" mass="9346">MDKLVQKKYVLHKVKRTFYKANVTISQIVVNSIANELYKEFTKCSEKEQERLLVSDELVKLLWDKHMATKEKELFKEI</sequence>
<dbReference type="HOGENOM" id="CLU_2616502_0_0_9"/>
<evidence type="ECO:0000313" key="2">
    <source>
        <dbReference type="Proteomes" id="UP000004846"/>
    </source>
</evidence>
<dbReference type="EMBL" id="AEBR01000063">
    <property type="protein sequence ID" value="EFM82459.1"/>
    <property type="molecule type" value="Genomic_DNA"/>
</dbReference>
<comment type="caution">
    <text evidence="1">The sequence shown here is derived from an EMBL/GenBank/DDBJ whole genome shotgun (WGS) entry which is preliminary data.</text>
</comment>
<reference evidence="1 2" key="1">
    <citation type="submission" date="2010-07" db="EMBL/GenBank/DDBJ databases">
        <authorList>
            <person name="Sid Ahmed O."/>
        </authorList>
    </citation>
    <scope>NUCLEOTIDE SEQUENCE [LARGE SCALE GENOMIC DNA]</scope>
    <source>
        <strain evidence="1 2">TX4248</strain>
    </source>
</reference>
<accession>A0A125W4Z8</accession>
<evidence type="ECO:0000313" key="1">
    <source>
        <dbReference type="EMBL" id="EFM82459.1"/>
    </source>
</evidence>